<evidence type="ECO:0000313" key="4">
    <source>
        <dbReference type="EMBL" id="QPH52616.1"/>
    </source>
</evidence>
<keyword evidence="3" id="KW-0472">Membrane</keyword>
<evidence type="ECO:0000313" key="5">
    <source>
        <dbReference type="Proteomes" id="UP000594800"/>
    </source>
</evidence>
<dbReference type="PANTHER" id="PTHR30413">
    <property type="entry name" value="INNER MEMBRANE TRANSPORT PERMEASE"/>
    <property type="match status" value="1"/>
</dbReference>
<dbReference type="Proteomes" id="UP000594800">
    <property type="component" value="Chromosome"/>
</dbReference>
<dbReference type="KEGG" id="poz:I0K15_12415"/>
<sequence>MNPSIGNPLPERTYGDPAQATAKAIGDLTEGLQSWQLWTNLGWQDVQQRYRRAVLGPFWITISMMTLVLALGIIYAGMFRIEVDVFIPHIASGFVIWYYFSSTINDGN</sequence>
<dbReference type="PANTHER" id="PTHR30413:SF10">
    <property type="entry name" value="CAPSULE POLYSACCHARIDE EXPORT INNER-MEMBRANE PROTEIN CTRC"/>
    <property type="match status" value="1"/>
</dbReference>
<protein>
    <recommendedName>
        <fullName evidence="6">ABC transporter permease</fullName>
    </recommendedName>
</protein>
<dbReference type="EMBL" id="CP064942">
    <property type="protein sequence ID" value="QPH52616.1"/>
    <property type="molecule type" value="Genomic_DNA"/>
</dbReference>
<accession>A0A7S9LPB8</accession>
<feature type="transmembrane region" description="Helical" evidence="3">
    <location>
        <begin position="58"/>
        <end position="76"/>
    </location>
</feature>
<keyword evidence="5" id="KW-1185">Reference proteome</keyword>
<keyword evidence="3" id="KW-1133">Transmembrane helix</keyword>
<gene>
    <name evidence="4" type="ORF">I0K15_12415</name>
</gene>
<keyword evidence="3" id="KW-0812">Transmembrane</keyword>
<comment type="similarity">
    <text evidence="1">Belongs to the ABC-2 integral membrane protein family.</text>
</comment>
<dbReference type="GO" id="GO:0015920">
    <property type="term" value="P:lipopolysaccharide transport"/>
    <property type="evidence" value="ECO:0007669"/>
    <property type="project" value="TreeGrafter"/>
</dbReference>
<evidence type="ECO:0000256" key="1">
    <source>
        <dbReference type="ARBA" id="ARBA00007783"/>
    </source>
</evidence>
<dbReference type="AlphaFoldDB" id="A0A7S9LPB8"/>
<evidence type="ECO:0000256" key="2">
    <source>
        <dbReference type="ARBA" id="ARBA00022448"/>
    </source>
</evidence>
<name>A0A7S9LPB8_9RHOB</name>
<keyword evidence="2" id="KW-0813">Transport</keyword>
<organism evidence="4 5">
    <name type="scientific">Pontivivens ytuae</name>
    <dbReference type="NCBI Taxonomy" id="2789856"/>
    <lineage>
        <taxon>Bacteria</taxon>
        <taxon>Pseudomonadati</taxon>
        <taxon>Pseudomonadota</taxon>
        <taxon>Alphaproteobacteria</taxon>
        <taxon>Rhodobacterales</taxon>
        <taxon>Paracoccaceae</taxon>
        <taxon>Pontivivens</taxon>
    </lineage>
</organism>
<dbReference type="RefSeq" id="WP_196101827.1">
    <property type="nucleotide sequence ID" value="NZ_CP064942.1"/>
</dbReference>
<reference evidence="4 5" key="1">
    <citation type="submission" date="2020-11" db="EMBL/GenBank/DDBJ databases">
        <title>Description of Pontivivens ytuae sp. nov. isolated from deep sea sediment of Mariana Trench.</title>
        <authorList>
            <person name="Wang Z."/>
            <person name="Sun Q.-L."/>
            <person name="Xu X.-D."/>
            <person name="Tang Y.-Z."/>
            <person name="Zhang J."/>
        </authorList>
    </citation>
    <scope>NUCLEOTIDE SEQUENCE [LARGE SCALE GENOMIC DNA]</scope>
    <source>
        <strain evidence="4 5">MT2928</strain>
    </source>
</reference>
<evidence type="ECO:0008006" key="6">
    <source>
        <dbReference type="Google" id="ProtNLM"/>
    </source>
</evidence>
<feature type="transmembrane region" description="Helical" evidence="3">
    <location>
        <begin position="83"/>
        <end position="100"/>
    </location>
</feature>
<proteinExistence type="inferred from homology"/>
<evidence type="ECO:0000256" key="3">
    <source>
        <dbReference type="SAM" id="Phobius"/>
    </source>
</evidence>